<evidence type="ECO:0000256" key="3">
    <source>
        <dbReference type="ARBA" id="ARBA00023163"/>
    </source>
</evidence>
<comment type="caution">
    <text evidence="6">The sequence shown here is derived from an EMBL/GenBank/DDBJ whole genome shotgun (WGS) entry which is preliminary data.</text>
</comment>
<keyword evidence="3" id="KW-0804">Transcription</keyword>
<evidence type="ECO:0000256" key="4">
    <source>
        <dbReference type="SAM" id="MobiDB-lite"/>
    </source>
</evidence>
<dbReference type="PANTHER" id="PTHR30363">
    <property type="entry name" value="HTH-TYPE TRANSCRIPTIONAL REGULATOR SRLR-RELATED"/>
    <property type="match status" value="1"/>
</dbReference>
<keyword evidence="2" id="KW-0805">Transcription regulation</keyword>
<dbReference type="InterPro" id="IPR014036">
    <property type="entry name" value="DeoR-like_C"/>
</dbReference>
<dbReference type="InterPro" id="IPR001034">
    <property type="entry name" value="DeoR_HTH"/>
</dbReference>
<feature type="domain" description="HTH deoR-type" evidence="5">
    <location>
        <begin position="28"/>
        <end position="83"/>
    </location>
</feature>
<dbReference type="SMART" id="SM00420">
    <property type="entry name" value="HTH_DEOR"/>
    <property type="match status" value="1"/>
</dbReference>
<keyword evidence="1" id="KW-0678">Repressor</keyword>
<dbReference type="Gene3D" id="3.40.50.1360">
    <property type="match status" value="1"/>
</dbReference>
<dbReference type="SUPFAM" id="SSF100950">
    <property type="entry name" value="NagB/RpiA/CoA transferase-like"/>
    <property type="match status" value="1"/>
</dbReference>
<feature type="compositionally biased region" description="Basic and acidic residues" evidence="4">
    <location>
        <begin position="87"/>
        <end position="104"/>
    </location>
</feature>
<dbReference type="PANTHER" id="PTHR30363:SF4">
    <property type="entry name" value="GLYCEROL-3-PHOSPHATE REGULON REPRESSOR"/>
    <property type="match status" value="1"/>
</dbReference>
<reference evidence="6 7" key="1">
    <citation type="submission" date="2017-08" db="EMBL/GenBank/DDBJ databases">
        <title>Infants hospitalized years apart are colonized by the same room-sourced microbial strains.</title>
        <authorList>
            <person name="Brooks B."/>
            <person name="Olm M.R."/>
            <person name="Firek B.A."/>
            <person name="Baker R."/>
            <person name="Thomas B.C."/>
            <person name="Morowitz M.J."/>
            <person name="Banfield J.F."/>
        </authorList>
    </citation>
    <scope>NUCLEOTIDE SEQUENCE [LARGE SCALE GENOMIC DNA]</scope>
    <source>
        <strain evidence="6">S2_018_000_R3_110</strain>
    </source>
</reference>
<dbReference type="SUPFAM" id="SSF46785">
    <property type="entry name" value="Winged helix' DNA-binding domain"/>
    <property type="match status" value="1"/>
</dbReference>
<dbReference type="Pfam" id="PF08220">
    <property type="entry name" value="HTH_DeoR"/>
    <property type="match status" value="1"/>
</dbReference>
<dbReference type="SMART" id="SM01134">
    <property type="entry name" value="DeoRC"/>
    <property type="match status" value="1"/>
</dbReference>
<dbReference type="AlphaFoldDB" id="A0A2W4ZE28"/>
<proteinExistence type="predicted"/>
<dbReference type="PROSITE" id="PS51000">
    <property type="entry name" value="HTH_DEOR_2"/>
    <property type="match status" value="1"/>
</dbReference>
<evidence type="ECO:0000313" key="7">
    <source>
        <dbReference type="Proteomes" id="UP000248614"/>
    </source>
</evidence>
<gene>
    <name evidence="6" type="ORF">DI632_06125</name>
</gene>
<dbReference type="Pfam" id="PF00455">
    <property type="entry name" value="DeoRC"/>
    <property type="match status" value="1"/>
</dbReference>
<evidence type="ECO:0000256" key="2">
    <source>
        <dbReference type="ARBA" id="ARBA00023015"/>
    </source>
</evidence>
<dbReference type="GO" id="GO:0003700">
    <property type="term" value="F:DNA-binding transcription factor activity"/>
    <property type="evidence" value="ECO:0007669"/>
    <property type="project" value="InterPro"/>
</dbReference>
<feature type="region of interest" description="Disordered" evidence="4">
    <location>
        <begin position="85"/>
        <end position="104"/>
    </location>
</feature>
<dbReference type="Gene3D" id="1.10.10.10">
    <property type="entry name" value="Winged helix-like DNA-binding domain superfamily/Winged helix DNA-binding domain"/>
    <property type="match status" value="1"/>
</dbReference>
<dbReference type="InterPro" id="IPR036390">
    <property type="entry name" value="WH_DNA-bd_sf"/>
</dbReference>
<protein>
    <submittedName>
        <fullName evidence="6">DeoR/GlpR transcriptional regulator</fullName>
    </submittedName>
</protein>
<evidence type="ECO:0000256" key="1">
    <source>
        <dbReference type="ARBA" id="ARBA00022491"/>
    </source>
</evidence>
<sequence>MEDIQHDLAEGRHPVDNGTVMLPGGGTLTPRQQAIIASVRQHGFATIEALALTLGVSGQTIRREVIRLEELGVLRRFHGGAGLPDNPVRRSYAEKTQTGRDGKDRIARRTAEQIAPGMAVFLDVGTTVEAVARALTGISPLRVFTNSLQAAVALAASDGIATFVTGGQVSGSDGSLTGEVTLRALGLVKCDVAVIGFSGFDPDGSIMDFDHDKIAVKRAMMRHARRVLLVGQAEKFGRAAVVRLGGIDEVDTIVTDGVLPDRTVELARQRGVAILTG</sequence>
<evidence type="ECO:0000313" key="6">
    <source>
        <dbReference type="EMBL" id="PZO78862.1"/>
    </source>
</evidence>
<dbReference type="InterPro" id="IPR036388">
    <property type="entry name" value="WH-like_DNA-bd_sf"/>
</dbReference>
<evidence type="ECO:0000259" key="5">
    <source>
        <dbReference type="PROSITE" id="PS51000"/>
    </source>
</evidence>
<organism evidence="6 7">
    <name type="scientific">Sphingomonas hengshuiensis</name>
    <dbReference type="NCBI Taxonomy" id="1609977"/>
    <lineage>
        <taxon>Bacteria</taxon>
        <taxon>Pseudomonadati</taxon>
        <taxon>Pseudomonadota</taxon>
        <taxon>Alphaproteobacteria</taxon>
        <taxon>Sphingomonadales</taxon>
        <taxon>Sphingomonadaceae</taxon>
        <taxon>Sphingomonas</taxon>
    </lineage>
</organism>
<dbReference type="Proteomes" id="UP000248614">
    <property type="component" value="Unassembled WGS sequence"/>
</dbReference>
<dbReference type="InterPro" id="IPR037171">
    <property type="entry name" value="NagB/RpiA_transferase-like"/>
</dbReference>
<dbReference type="InterPro" id="IPR050313">
    <property type="entry name" value="Carb_Metab_HTH_regulators"/>
</dbReference>
<dbReference type="EMBL" id="QFNF01000010">
    <property type="protein sequence ID" value="PZO78862.1"/>
    <property type="molecule type" value="Genomic_DNA"/>
</dbReference>
<accession>A0A2W4ZE28</accession>
<dbReference type="PRINTS" id="PR00037">
    <property type="entry name" value="HTHLACR"/>
</dbReference>
<name>A0A2W4ZE28_9SPHN</name>